<evidence type="ECO:0000313" key="7">
    <source>
        <dbReference type="EMBL" id="QGG95998.1"/>
    </source>
</evidence>
<feature type="transmembrane region" description="Helical" evidence="5">
    <location>
        <begin position="331"/>
        <end position="351"/>
    </location>
</feature>
<dbReference type="GO" id="GO:0016020">
    <property type="term" value="C:membrane"/>
    <property type="evidence" value="ECO:0007669"/>
    <property type="project" value="UniProtKB-SubCell"/>
</dbReference>
<organism evidence="7 8">
    <name type="scientific">Actinomarinicola tropica</name>
    <dbReference type="NCBI Taxonomy" id="2789776"/>
    <lineage>
        <taxon>Bacteria</taxon>
        <taxon>Bacillati</taxon>
        <taxon>Actinomycetota</taxon>
        <taxon>Acidimicrobiia</taxon>
        <taxon>Acidimicrobiales</taxon>
        <taxon>Iamiaceae</taxon>
        <taxon>Actinomarinicola</taxon>
    </lineage>
</organism>
<dbReference type="Proteomes" id="UP000334019">
    <property type="component" value="Chromosome"/>
</dbReference>
<keyword evidence="2 5" id="KW-0812">Transmembrane</keyword>
<evidence type="ECO:0000256" key="3">
    <source>
        <dbReference type="ARBA" id="ARBA00022989"/>
    </source>
</evidence>
<feature type="transmembrane region" description="Helical" evidence="5">
    <location>
        <begin position="200"/>
        <end position="227"/>
    </location>
</feature>
<evidence type="ECO:0000256" key="4">
    <source>
        <dbReference type="ARBA" id="ARBA00023136"/>
    </source>
</evidence>
<feature type="transmembrane region" description="Helical" evidence="5">
    <location>
        <begin position="132"/>
        <end position="156"/>
    </location>
</feature>
<keyword evidence="8" id="KW-1185">Reference proteome</keyword>
<protein>
    <recommendedName>
        <fullName evidence="6">O-antigen ligase-related domain-containing protein</fullName>
    </recommendedName>
</protein>
<reference evidence="7 8" key="1">
    <citation type="submission" date="2019-11" db="EMBL/GenBank/DDBJ databases">
        <authorList>
            <person name="He Y."/>
        </authorList>
    </citation>
    <scope>NUCLEOTIDE SEQUENCE [LARGE SCALE GENOMIC DNA]</scope>
    <source>
        <strain evidence="7 8">SCSIO 58843</strain>
    </source>
</reference>
<dbReference type="EMBL" id="CP045851">
    <property type="protein sequence ID" value="QGG95998.1"/>
    <property type="molecule type" value="Genomic_DNA"/>
</dbReference>
<dbReference type="InterPro" id="IPR007016">
    <property type="entry name" value="O-antigen_ligase-rel_domated"/>
</dbReference>
<evidence type="ECO:0000256" key="1">
    <source>
        <dbReference type="ARBA" id="ARBA00004141"/>
    </source>
</evidence>
<comment type="subcellular location">
    <subcellularLocation>
        <location evidence="1">Membrane</location>
        <topology evidence="1">Multi-pass membrane protein</topology>
    </subcellularLocation>
</comment>
<gene>
    <name evidence="7" type="ORF">GH723_13320</name>
</gene>
<dbReference type="PANTHER" id="PTHR37422">
    <property type="entry name" value="TEICHURONIC ACID BIOSYNTHESIS PROTEIN TUAE"/>
    <property type="match status" value="1"/>
</dbReference>
<feature type="transmembrane region" description="Helical" evidence="5">
    <location>
        <begin position="168"/>
        <end position="188"/>
    </location>
</feature>
<keyword evidence="4 5" id="KW-0472">Membrane</keyword>
<feature type="domain" description="O-antigen ligase-related" evidence="6">
    <location>
        <begin position="198"/>
        <end position="344"/>
    </location>
</feature>
<feature type="transmembrane region" description="Helical" evidence="5">
    <location>
        <begin position="25"/>
        <end position="45"/>
    </location>
</feature>
<evidence type="ECO:0000259" key="6">
    <source>
        <dbReference type="Pfam" id="PF04932"/>
    </source>
</evidence>
<accession>A0A5Q2RGQ7</accession>
<dbReference type="AlphaFoldDB" id="A0A5Q2RGQ7"/>
<proteinExistence type="predicted"/>
<feature type="transmembrane region" description="Helical" evidence="5">
    <location>
        <begin position="239"/>
        <end position="258"/>
    </location>
</feature>
<feature type="transmembrane region" description="Helical" evidence="5">
    <location>
        <begin position="109"/>
        <end position="126"/>
    </location>
</feature>
<dbReference type="PANTHER" id="PTHR37422:SF17">
    <property type="entry name" value="O-ANTIGEN LIGASE"/>
    <property type="match status" value="1"/>
</dbReference>
<evidence type="ECO:0000313" key="8">
    <source>
        <dbReference type="Proteomes" id="UP000334019"/>
    </source>
</evidence>
<feature type="transmembrane region" description="Helical" evidence="5">
    <location>
        <begin position="76"/>
        <end position="97"/>
    </location>
</feature>
<evidence type="ECO:0000256" key="2">
    <source>
        <dbReference type="ARBA" id="ARBA00022692"/>
    </source>
</evidence>
<dbReference type="KEGG" id="atq:GH723_13320"/>
<dbReference type="Pfam" id="PF04932">
    <property type="entry name" value="Wzy_C"/>
    <property type="match status" value="1"/>
</dbReference>
<name>A0A5Q2RGQ7_9ACTN</name>
<dbReference type="InterPro" id="IPR051533">
    <property type="entry name" value="WaaL-like"/>
</dbReference>
<feature type="transmembrane region" description="Helical" evidence="5">
    <location>
        <begin position="52"/>
        <end position="70"/>
    </location>
</feature>
<sequence>MSTLAPSQRAGAPAEGTPSIGSTPLWIVSGHVALLVAVMAGFGALEFVKPKMYLLLLIAATVGMILLGPIRQLGRLVISLPVLAYLSWWVASYMWTFNEWVWVRDTQDIIPTIVCLTAIVSLMPLAEVRRGLVLACQVTIAWNVLWTLMSPGLAMNHMDGTPGWRGSFIHKNGMAPFMLFAVITFAYLERRPFVRNASIAVALAFVVLSQSTTSLVVGTMLLVFAWFIRQLSASPKETWSFLLTLGSTIGFAVAYLGVVNLPTLVGAAGKDPTLTSRTEIWANSLEAIGRRPWSGYGIGGVWINNDAEPTRTILRGLGFIVYHAHNGFIEILLQLGIIGLALFFVLVIAYFRTALVVMLHDTPLASYLMAYAALILLLSISEVATFGQWLAFLCAFHALALRVRLAHLEGELR</sequence>
<dbReference type="RefSeq" id="WP_153760104.1">
    <property type="nucleotide sequence ID" value="NZ_CP045851.1"/>
</dbReference>
<keyword evidence="3 5" id="KW-1133">Transmembrane helix</keyword>
<evidence type="ECO:0000256" key="5">
    <source>
        <dbReference type="SAM" id="Phobius"/>
    </source>
</evidence>